<sequence>MEPDLPISTLKITTTPTASTTTQLHQAWHLLSLLLLSLNRRSLLTELASKCLDPIHCIEYLCSILPILLTEDSRFVSPSPPFAFVIFQKFMSNLNRVEFGVFRPKRALEDVLRTYSRRRKRLGLESEVMPVSKKRVVLQDIDENEENRIASISPTGTAVDRTELHNPVLAYTTRRFDAQTDDISITNLESANFSGTPFSFDLNTGLSSYGLENIDLGSGEQTSLLEHMMEIQHSYASDFQHSFLNFERSSCIPHLVTEQKFNGCMLHPEQSITTNPIENTTAWSEITMGEISLRNGTSFSAIACAEVEEKCIIPPEKEEEPLAGPICHEGEVETIGPAVTATQTLISHDANRMKVVERIDMSPSPDVEETTLDVESKTILLAAELSIPQKQLMKSFAKSRTPQKDAINPKQQALRKVLGNSKGVGSPIEHMQSARDRNSMSMKQKLKQNCDQKVNTRKKGEYCKDKRDKPIAIALNNQQEPKLLPKFEQFIIEEEEGSGGYGTVYRAQRKNDGTTFAIKCPHANANRHHVHNELKMLERFGGKNYVIKYEGSFKNENAECLVLEHVEHDRPEVLKREIDVSQLQWYGYCMFRALAGLHKQGIVHRDVKPGNFLFSRNVNKGYLIDFNLAMDMHQKYGTIDKSKVGYDTSFTHAPLVHAKTLPPNNHKFLLGKSLEAIDKDAGKVSRPLLLNPKKKVVDQTKALIDLGTRNVMKSQGADGSGITSKDVTSNRTPSTERLREPIPCQGRKELINLVHKAMRSPNYEAQSIPSSKRKRVAAIPSKIARKLVYPTPMPLYSTGIGVAGAGPIKSKGGGKPKREGPCVGTKGFRAPEVLFRSPYQGPKVDIWSAGVTLLYLIVGRSPFTGEPEQNIKEIAKLRGSEDLWEVAKLHNCESSFPADLYDVQFLPSTKLRDWCKQNTKRPEFFELIPRSLFDLVDKCLTVNPRARISAEEALRHEFFGSCHEGIRKGKMLRKGLSLDSGTSNHILNRQLESCEGLLS</sequence>
<protein>
    <submittedName>
        <fullName evidence="1">Uncharacterized protein</fullName>
    </submittedName>
</protein>
<proteinExistence type="predicted"/>
<evidence type="ECO:0000313" key="1">
    <source>
        <dbReference type="EMBL" id="KAH7863058.1"/>
    </source>
</evidence>
<reference evidence="1 2" key="1">
    <citation type="journal article" date="2021" name="Hortic Res">
        <title>High-quality reference genome and annotation aids understanding of berry development for evergreen blueberry (Vaccinium darrowii).</title>
        <authorList>
            <person name="Yu J."/>
            <person name="Hulse-Kemp A.M."/>
            <person name="Babiker E."/>
            <person name="Staton M."/>
        </authorList>
    </citation>
    <scope>NUCLEOTIDE SEQUENCE [LARGE SCALE GENOMIC DNA]</scope>
    <source>
        <strain evidence="2">cv. NJ 8807/NJ 8810</strain>
        <tissue evidence="1">Young leaf</tissue>
    </source>
</reference>
<keyword evidence="2" id="KW-1185">Reference proteome</keyword>
<dbReference type="EMBL" id="CM037162">
    <property type="protein sequence ID" value="KAH7863058.1"/>
    <property type="molecule type" value="Genomic_DNA"/>
</dbReference>
<organism evidence="1 2">
    <name type="scientific">Vaccinium darrowii</name>
    <dbReference type="NCBI Taxonomy" id="229202"/>
    <lineage>
        <taxon>Eukaryota</taxon>
        <taxon>Viridiplantae</taxon>
        <taxon>Streptophyta</taxon>
        <taxon>Embryophyta</taxon>
        <taxon>Tracheophyta</taxon>
        <taxon>Spermatophyta</taxon>
        <taxon>Magnoliopsida</taxon>
        <taxon>eudicotyledons</taxon>
        <taxon>Gunneridae</taxon>
        <taxon>Pentapetalae</taxon>
        <taxon>asterids</taxon>
        <taxon>Ericales</taxon>
        <taxon>Ericaceae</taxon>
        <taxon>Vaccinioideae</taxon>
        <taxon>Vaccinieae</taxon>
        <taxon>Vaccinium</taxon>
    </lineage>
</organism>
<gene>
    <name evidence="1" type="ORF">Vadar_012766</name>
</gene>
<evidence type="ECO:0000313" key="2">
    <source>
        <dbReference type="Proteomes" id="UP000828048"/>
    </source>
</evidence>
<accession>A0ACB7ZCA1</accession>
<comment type="caution">
    <text evidence="1">The sequence shown here is derived from an EMBL/GenBank/DDBJ whole genome shotgun (WGS) entry which is preliminary data.</text>
</comment>
<dbReference type="Proteomes" id="UP000828048">
    <property type="component" value="Chromosome 12"/>
</dbReference>
<name>A0ACB7ZCA1_9ERIC</name>